<keyword evidence="11" id="KW-1185">Reference proteome</keyword>
<dbReference type="EMBL" id="JANIBC010000005">
    <property type="protein sequence ID" value="MCQ8185490.1"/>
    <property type="molecule type" value="Genomic_DNA"/>
</dbReference>
<evidence type="ECO:0000256" key="3">
    <source>
        <dbReference type="ARBA" id="ARBA00022679"/>
    </source>
</evidence>
<dbReference type="Pfam" id="PF00551">
    <property type="entry name" value="Formyl_trans_N"/>
    <property type="match status" value="1"/>
</dbReference>
<evidence type="ECO:0000256" key="6">
    <source>
        <dbReference type="ARBA" id="ARBA00041324"/>
    </source>
</evidence>
<comment type="caution">
    <text evidence="10">The sequence shown here is derived from an EMBL/GenBank/DDBJ whole genome shotgun (WGS) entry which is preliminary data.</text>
</comment>
<dbReference type="EC" id="2.1.2.2" evidence="2"/>
<comment type="similarity">
    <text evidence="5">Belongs to the GART family.</text>
</comment>
<dbReference type="InterPro" id="IPR002376">
    <property type="entry name" value="Formyl_transf_N"/>
</dbReference>
<dbReference type="GO" id="GO:0006189">
    <property type="term" value="P:'de novo' IMP biosynthetic process"/>
    <property type="evidence" value="ECO:0007669"/>
    <property type="project" value="TreeGrafter"/>
</dbReference>
<sequence>MSFERRLIFLCGEAEGEAFQNHVEKLDAGLETVWCSSVASLDLVTRSGGHRTRLISFLTDVIVPDEIIQRLRPKPINIHPGPPEYPGAHGLTFAIFNGASHYGVTVHEMTAKVDDGPILMVDRFPLPGDAELVPYGNEVYARAVALADHVIHHCVRTEGPMPHARGEAWSKHHCTRRRLKALLTAQDYLTPSDQERLIRAAGPLLEKPEKAAKGHG</sequence>
<name>A0A9X2RHZ5_9PROT</name>
<organism evidence="10 11">
    <name type="scientific">Parvularcula maris</name>
    <dbReference type="NCBI Taxonomy" id="2965077"/>
    <lineage>
        <taxon>Bacteria</taxon>
        <taxon>Pseudomonadati</taxon>
        <taxon>Pseudomonadota</taxon>
        <taxon>Alphaproteobacteria</taxon>
        <taxon>Parvularculales</taxon>
        <taxon>Parvularculaceae</taxon>
        <taxon>Parvularcula</taxon>
    </lineage>
</organism>
<dbReference type="Proteomes" id="UP001142610">
    <property type="component" value="Unassembled WGS sequence"/>
</dbReference>
<dbReference type="GO" id="GO:0005737">
    <property type="term" value="C:cytoplasm"/>
    <property type="evidence" value="ECO:0007669"/>
    <property type="project" value="TreeGrafter"/>
</dbReference>
<evidence type="ECO:0000256" key="2">
    <source>
        <dbReference type="ARBA" id="ARBA00012254"/>
    </source>
</evidence>
<evidence type="ECO:0000313" key="11">
    <source>
        <dbReference type="Proteomes" id="UP001142610"/>
    </source>
</evidence>
<proteinExistence type="inferred from homology"/>
<reference evidence="10" key="1">
    <citation type="submission" date="2022-07" db="EMBL/GenBank/DDBJ databases">
        <title>Parvularcula maris sp. nov., an algicidal bacterium isolated from seawater.</title>
        <authorList>
            <person name="Li F."/>
        </authorList>
    </citation>
    <scope>NUCLEOTIDE SEQUENCE</scope>
    <source>
        <strain evidence="10">BGMRC 0090</strain>
    </source>
</reference>
<dbReference type="Gene3D" id="3.40.50.12230">
    <property type="match status" value="1"/>
</dbReference>
<dbReference type="PANTHER" id="PTHR43369">
    <property type="entry name" value="PHOSPHORIBOSYLGLYCINAMIDE FORMYLTRANSFERASE"/>
    <property type="match status" value="1"/>
</dbReference>
<dbReference type="GO" id="GO:0004644">
    <property type="term" value="F:phosphoribosylglycinamide formyltransferase activity"/>
    <property type="evidence" value="ECO:0007669"/>
    <property type="project" value="UniProtKB-EC"/>
</dbReference>
<evidence type="ECO:0000256" key="4">
    <source>
        <dbReference type="ARBA" id="ARBA00022755"/>
    </source>
</evidence>
<keyword evidence="4" id="KW-0658">Purine biosynthesis</keyword>
<dbReference type="PROSITE" id="PS00373">
    <property type="entry name" value="GART"/>
    <property type="match status" value="1"/>
</dbReference>
<evidence type="ECO:0000256" key="1">
    <source>
        <dbReference type="ARBA" id="ARBA00005054"/>
    </source>
</evidence>
<dbReference type="AlphaFoldDB" id="A0A9X2RHZ5"/>
<evidence type="ECO:0000256" key="7">
    <source>
        <dbReference type="ARBA" id="ARBA00041682"/>
    </source>
</evidence>
<evidence type="ECO:0000313" key="10">
    <source>
        <dbReference type="EMBL" id="MCQ8185490.1"/>
    </source>
</evidence>
<feature type="domain" description="Formyl transferase N-terminal" evidence="9">
    <location>
        <begin position="62"/>
        <end position="125"/>
    </location>
</feature>
<comment type="pathway">
    <text evidence="1">Purine metabolism; IMP biosynthesis via de novo pathway; N(2)-formyl-N(1)-(5-phospho-D-ribosyl)glycinamide from N(1)-(5-phospho-D-ribosyl)glycinamide (10-formyl THF route): step 1/1.</text>
</comment>
<accession>A0A9X2RHZ5</accession>
<comment type="catalytic activity">
    <reaction evidence="8">
        <text>N(1)-(5-phospho-beta-D-ribosyl)glycinamide + (6R)-10-formyltetrahydrofolate = N(2)-formyl-N(1)-(5-phospho-beta-D-ribosyl)glycinamide + (6S)-5,6,7,8-tetrahydrofolate + H(+)</text>
        <dbReference type="Rhea" id="RHEA:15053"/>
        <dbReference type="ChEBI" id="CHEBI:15378"/>
        <dbReference type="ChEBI" id="CHEBI:57453"/>
        <dbReference type="ChEBI" id="CHEBI:143788"/>
        <dbReference type="ChEBI" id="CHEBI:147286"/>
        <dbReference type="ChEBI" id="CHEBI:195366"/>
        <dbReference type="EC" id="2.1.2.2"/>
    </reaction>
</comment>
<evidence type="ECO:0000259" key="9">
    <source>
        <dbReference type="Pfam" id="PF00551"/>
    </source>
</evidence>
<dbReference type="RefSeq" id="WP_256619376.1">
    <property type="nucleotide sequence ID" value="NZ_JANIBC010000005.1"/>
</dbReference>
<gene>
    <name evidence="10" type="ORF">NOG11_08785</name>
</gene>
<dbReference type="InterPro" id="IPR001555">
    <property type="entry name" value="GART_AS"/>
</dbReference>
<dbReference type="PANTHER" id="PTHR43369:SF2">
    <property type="entry name" value="PHOSPHORIBOSYLGLYCINAMIDE FORMYLTRANSFERASE"/>
    <property type="match status" value="1"/>
</dbReference>
<evidence type="ECO:0000256" key="8">
    <source>
        <dbReference type="ARBA" id="ARBA00047664"/>
    </source>
</evidence>
<dbReference type="InterPro" id="IPR036477">
    <property type="entry name" value="Formyl_transf_N_sf"/>
</dbReference>
<dbReference type="SUPFAM" id="SSF53328">
    <property type="entry name" value="Formyltransferase"/>
    <property type="match status" value="1"/>
</dbReference>
<keyword evidence="3" id="KW-0808">Transferase</keyword>
<evidence type="ECO:0000256" key="5">
    <source>
        <dbReference type="ARBA" id="ARBA00038440"/>
    </source>
</evidence>
<protein>
    <recommendedName>
        <fullName evidence="2">phosphoribosylglycinamide formyltransferase 1</fullName>
        <ecNumber evidence="2">2.1.2.2</ecNumber>
    </recommendedName>
    <alternativeName>
        <fullName evidence="7">5'-phosphoribosylglycinamide transformylase</fullName>
    </alternativeName>
    <alternativeName>
        <fullName evidence="6">GAR transformylase</fullName>
    </alternativeName>
</protein>